<dbReference type="Proteomes" id="UP000621436">
    <property type="component" value="Unassembled WGS sequence"/>
</dbReference>
<dbReference type="PANTHER" id="PTHR37309:SF1">
    <property type="entry name" value="SLR0284 PROTEIN"/>
    <property type="match status" value="1"/>
</dbReference>
<reference evidence="2" key="1">
    <citation type="submission" date="2020-11" db="EMBL/GenBank/DDBJ databases">
        <title>Halonatronomonas betainensis gen. nov., sp. nov. a novel haloalkaliphilic representative of the family Halanaerobiacae capable of betaine degradation.</title>
        <authorList>
            <person name="Boltyanskaya Y."/>
            <person name="Kevbrin V."/>
            <person name="Detkova E."/>
            <person name="Grouzdev D.S."/>
            <person name="Koziaeva V."/>
            <person name="Zhilina T."/>
        </authorList>
    </citation>
    <scope>NUCLEOTIDE SEQUENCE</scope>
    <source>
        <strain evidence="2">Z-7014</strain>
    </source>
</reference>
<comment type="caution">
    <text evidence="2">The sequence shown here is derived from an EMBL/GenBank/DDBJ whole genome shotgun (WGS) entry which is preliminary data.</text>
</comment>
<gene>
    <name evidence="2" type="ORF">I0Q91_12750</name>
</gene>
<organism evidence="2 3">
    <name type="scientific">Halonatronomonas betaini</name>
    <dbReference type="NCBI Taxonomy" id="2778430"/>
    <lineage>
        <taxon>Bacteria</taxon>
        <taxon>Bacillati</taxon>
        <taxon>Bacillota</taxon>
        <taxon>Clostridia</taxon>
        <taxon>Halanaerobiales</taxon>
        <taxon>Halarsenatibacteraceae</taxon>
        <taxon>Halonatronomonas</taxon>
    </lineage>
</organism>
<evidence type="ECO:0000313" key="2">
    <source>
        <dbReference type="EMBL" id="MBF8437955.1"/>
    </source>
</evidence>
<protein>
    <submittedName>
        <fullName evidence="2">Phage holin family protein</fullName>
    </submittedName>
</protein>
<dbReference type="AlphaFoldDB" id="A0A931AWA6"/>
<proteinExistence type="predicted"/>
<evidence type="ECO:0000313" key="3">
    <source>
        <dbReference type="Proteomes" id="UP000621436"/>
    </source>
</evidence>
<feature type="transmembrane region" description="Helical" evidence="1">
    <location>
        <begin position="80"/>
        <end position="99"/>
    </location>
</feature>
<accession>A0A931AWA6</accession>
<keyword evidence="1" id="KW-1133">Transmembrane helix</keyword>
<evidence type="ECO:0000256" key="1">
    <source>
        <dbReference type="SAM" id="Phobius"/>
    </source>
</evidence>
<name>A0A931AWA6_9FIRM</name>
<keyword evidence="3" id="KW-1185">Reference proteome</keyword>
<keyword evidence="1" id="KW-0812">Transmembrane</keyword>
<dbReference type="Pfam" id="PF04020">
    <property type="entry name" value="Phage_holin_4_2"/>
    <property type="match status" value="1"/>
</dbReference>
<sequence length="103" mass="10950">MITMFAIWFAAWLVPGIAINTPATGFVAALILGLINILIKPIFTILTLPLTILTLGLFLLVLNGLMLMLAAYFVPGFYVSSLMAAIFGSIVISFVTSLLSGGK</sequence>
<dbReference type="PANTHER" id="PTHR37309">
    <property type="entry name" value="SLR0284 PROTEIN"/>
    <property type="match status" value="1"/>
</dbReference>
<dbReference type="EMBL" id="JADPIE010000008">
    <property type="protein sequence ID" value="MBF8437955.1"/>
    <property type="molecule type" value="Genomic_DNA"/>
</dbReference>
<keyword evidence="1" id="KW-0472">Membrane</keyword>
<dbReference type="InterPro" id="IPR007165">
    <property type="entry name" value="Phage_holin_4_2"/>
</dbReference>